<organism evidence="1 2">
    <name type="scientific">Durusdinium trenchii</name>
    <dbReference type="NCBI Taxonomy" id="1381693"/>
    <lineage>
        <taxon>Eukaryota</taxon>
        <taxon>Sar</taxon>
        <taxon>Alveolata</taxon>
        <taxon>Dinophyceae</taxon>
        <taxon>Suessiales</taxon>
        <taxon>Symbiodiniaceae</taxon>
        <taxon>Durusdinium</taxon>
    </lineage>
</organism>
<comment type="caution">
    <text evidence="1">The sequence shown here is derived from an EMBL/GenBank/DDBJ whole genome shotgun (WGS) entry which is preliminary data.</text>
</comment>
<evidence type="ECO:0000313" key="1">
    <source>
        <dbReference type="EMBL" id="CAK9104395.1"/>
    </source>
</evidence>
<reference evidence="1 2" key="1">
    <citation type="submission" date="2024-02" db="EMBL/GenBank/DDBJ databases">
        <authorList>
            <person name="Chen Y."/>
            <person name="Shah S."/>
            <person name="Dougan E. K."/>
            <person name="Thang M."/>
            <person name="Chan C."/>
        </authorList>
    </citation>
    <scope>NUCLEOTIDE SEQUENCE [LARGE SCALE GENOMIC DNA]</scope>
</reference>
<evidence type="ECO:0000313" key="2">
    <source>
        <dbReference type="Proteomes" id="UP001642484"/>
    </source>
</evidence>
<proteinExistence type="predicted"/>
<dbReference type="Proteomes" id="UP001642484">
    <property type="component" value="Unassembled WGS sequence"/>
</dbReference>
<name>A0ABP0RY40_9DINO</name>
<keyword evidence="2" id="KW-1185">Reference proteome</keyword>
<sequence length="168" mass="18892">MWRPFLICLGRTGRNSWQSDQPAPCLTVGMKLWIVAGWVRAPSPPWQSDHRSSLCCLLILVGVTATKSSVPLVESCIGLCLCLCFDAHHYRDLQTRHMPRLGSPSRPGLENTKKIKARRRLQTGGPARPKNVACARQFRVSLLRLPAYCKRVANWRKETQDIAISQSS</sequence>
<accession>A0ABP0RY40</accession>
<protein>
    <submittedName>
        <fullName evidence="1">Uncharacterized protein</fullName>
    </submittedName>
</protein>
<dbReference type="EMBL" id="CAXAMN010026606">
    <property type="protein sequence ID" value="CAK9104395.1"/>
    <property type="molecule type" value="Genomic_DNA"/>
</dbReference>
<gene>
    <name evidence="1" type="ORF">CCMP2556_LOCUS48953</name>
</gene>